<dbReference type="PANTHER" id="PTHR48221:SF2">
    <property type="entry name" value="ACYL-COA SYNTHETASE FAMILY PROTEIN"/>
    <property type="match status" value="1"/>
</dbReference>
<accession>B9RK66</accession>
<dbReference type="AlphaFoldDB" id="B9RK66"/>
<evidence type="ECO:0000313" key="2">
    <source>
        <dbReference type="Proteomes" id="UP000008311"/>
    </source>
</evidence>
<organism evidence="1 2">
    <name type="scientific">Ricinus communis</name>
    <name type="common">Castor bean</name>
    <dbReference type="NCBI Taxonomy" id="3988"/>
    <lineage>
        <taxon>Eukaryota</taxon>
        <taxon>Viridiplantae</taxon>
        <taxon>Streptophyta</taxon>
        <taxon>Embryophyta</taxon>
        <taxon>Tracheophyta</taxon>
        <taxon>Spermatophyta</taxon>
        <taxon>Magnoliopsida</taxon>
        <taxon>eudicotyledons</taxon>
        <taxon>Gunneridae</taxon>
        <taxon>Pentapetalae</taxon>
        <taxon>rosids</taxon>
        <taxon>fabids</taxon>
        <taxon>Malpighiales</taxon>
        <taxon>Euphorbiaceae</taxon>
        <taxon>Acalyphoideae</taxon>
        <taxon>Acalypheae</taxon>
        <taxon>Ricinus</taxon>
    </lineage>
</organism>
<sequence>MATLEEITDLFSKLAFHLQTLSHASSPKDSNSFIDLSISKLNQSLNIIDNTQTRVLDTALSLMCFRAPQVFDSTIEYLVKTIVSVLSSSIRCNVLRLEKEEVLQIGSAISKKSFLEFIQVVNDVVSKLEENGMPCHLLLCAFARVAVSASCYRYLVPTMHVLDTKSINGKSSALSKLLCSLPKDSLNNHEIPPRLLSWYLDPLALKHNISNILQVTMERPFLLSSKEFYDRMEWRSILMCLVLSPTMFIHTKALLHNWFMLTGLGSILELLIELVALILDVISRPTWWGMSMELGSKLPYANAYFPYKNHLLRILVGPLSSISFLQLVYRTTESVSHIMEQFGRTCKASVLKIASTESKSIWALAICFPDWFYFASVLLFSTNCFQKSHQSKRIFGVPKSGKTNNKEQSPPAAAAARYIAWILSPNNQSQQDWLFGGLTKISEFWTLRQIDLGTSGRDIASCRKKLKNSKCYNIEEDFSLGTEDNCQTIGLWLKEFQSIMKHGNESVNNLYSCEANSYVFAFENHMFFRRIPLGILIGFPSYVNEDGFELLLHYAATGRMLPLTTKNDRKDHLEKKSMGLEDLGLGSNSKKEAVAGACLVFSLSDTVERISASLFENEKSGLDAISQVKLRAGRYLIKCLKSLIQLNIAEDGHATQMDLHDRLERWRHQGQEMLNIDKDLDDAIKALSNELLPS</sequence>
<keyword evidence="2" id="KW-1185">Reference proteome</keyword>
<protein>
    <submittedName>
        <fullName evidence="1">Uncharacterized protein</fullName>
    </submittedName>
</protein>
<dbReference type="InParanoid" id="B9RK66"/>
<dbReference type="Proteomes" id="UP000008311">
    <property type="component" value="Unassembled WGS sequence"/>
</dbReference>
<proteinExistence type="predicted"/>
<gene>
    <name evidence="1" type="ORF">RCOM_1046910</name>
</gene>
<reference evidence="2" key="1">
    <citation type="journal article" date="2010" name="Nat. Biotechnol.">
        <title>Draft genome sequence of the oilseed species Ricinus communis.</title>
        <authorList>
            <person name="Chan A.P."/>
            <person name="Crabtree J."/>
            <person name="Zhao Q."/>
            <person name="Lorenzi H."/>
            <person name="Orvis J."/>
            <person name="Puiu D."/>
            <person name="Melake-Berhan A."/>
            <person name="Jones K.M."/>
            <person name="Redman J."/>
            <person name="Chen G."/>
            <person name="Cahoon E.B."/>
            <person name="Gedil M."/>
            <person name="Stanke M."/>
            <person name="Haas B.J."/>
            <person name="Wortman J.R."/>
            <person name="Fraser-Liggett C.M."/>
            <person name="Ravel J."/>
            <person name="Rabinowicz P.D."/>
        </authorList>
    </citation>
    <scope>NUCLEOTIDE SEQUENCE [LARGE SCALE GENOMIC DNA]</scope>
    <source>
        <strain evidence="2">cv. Hale</strain>
    </source>
</reference>
<dbReference type="FunCoup" id="B9RK66">
    <property type="interactions" value="1164"/>
</dbReference>
<dbReference type="eggNOG" id="ENOG502QPP1">
    <property type="taxonomic scope" value="Eukaryota"/>
</dbReference>
<evidence type="ECO:0000313" key="1">
    <source>
        <dbReference type="EMBL" id="EEF48064.1"/>
    </source>
</evidence>
<dbReference type="GO" id="GO:0010705">
    <property type="term" value="P:meiotic DNA double-strand break processing involved in reciprocal meiotic recombination"/>
    <property type="evidence" value="ECO:0000318"/>
    <property type="project" value="GO_Central"/>
</dbReference>
<dbReference type="EMBL" id="EQ973784">
    <property type="protein sequence ID" value="EEF48064.1"/>
    <property type="molecule type" value="Genomic_DNA"/>
</dbReference>
<dbReference type="PANTHER" id="PTHR48221">
    <property type="entry name" value="ACYL-COA SYNTHETASE FAMILY PROTEIN"/>
    <property type="match status" value="1"/>
</dbReference>
<name>B9RK66_RICCO</name>